<dbReference type="PROSITE" id="PS50125">
    <property type="entry name" value="GUANYLATE_CYCLASE_2"/>
    <property type="match status" value="1"/>
</dbReference>
<feature type="transmembrane region" description="Helical" evidence="1">
    <location>
        <begin position="106"/>
        <end position="125"/>
    </location>
</feature>
<organism evidence="3 4">
    <name type="scientific">Polarella glacialis</name>
    <name type="common">Dinoflagellate</name>
    <dbReference type="NCBI Taxonomy" id="89957"/>
    <lineage>
        <taxon>Eukaryota</taxon>
        <taxon>Sar</taxon>
        <taxon>Alveolata</taxon>
        <taxon>Dinophyceae</taxon>
        <taxon>Suessiales</taxon>
        <taxon>Suessiaceae</taxon>
        <taxon>Polarella</taxon>
    </lineage>
</organism>
<dbReference type="SUPFAM" id="SSF55073">
    <property type="entry name" value="Nucleotide cyclase"/>
    <property type="match status" value="1"/>
</dbReference>
<reference evidence="3" key="1">
    <citation type="submission" date="2021-02" db="EMBL/GenBank/DDBJ databases">
        <authorList>
            <person name="Dougan E. K."/>
            <person name="Rhodes N."/>
            <person name="Thang M."/>
            <person name="Chan C."/>
        </authorList>
    </citation>
    <scope>NUCLEOTIDE SEQUENCE</scope>
</reference>
<comment type="caution">
    <text evidence="3">The sequence shown here is derived from an EMBL/GenBank/DDBJ whole genome shotgun (WGS) entry which is preliminary data.</text>
</comment>
<dbReference type="PANTHER" id="PTHR45655">
    <property type="entry name" value="GUANYLATE CYCLASE SOLUBLE SUBUNIT BETA-2"/>
    <property type="match status" value="1"/>
</dbReference>
<dbReference type="EMBL" id="CAJNNW010028662">
    <property type="protein sequence ID" value="CAE8697161.1"/>
    <property type="molecule type" value="Genomic_DNA"/>
</dbReference>
<dbReference type="Gene3D" id="3.30.70.1230">
    <property type="entry name" value="Nucleotide cyclase"/>
    <property type="match status" value="1"/>
</dbReference>
<dbReference type="InterPro" id="IPR001054">
    <property type="entry name" value="A/G_cyclase"/>
</dbReference>
<protein>
    <recommendedName>
        <fullName evidence="2">Guanylate cyclase domain-containing protein</fullName>
    </recommendedName>
</protein>
<feature type="domain" description="Guanylate cyclase" evidence="2">
    <location>
        <begin position="339"/>
        <end position="382"/>
    </location>
</feature>
<keyword evidence="1" id="KW-0472">Membrane</keyword>
<feature type="non-terminal residue" evidence="3">
    <location>
        <position position="1"/>
    </location>
</feature>
<evidence type="ECO:0000256" key="1">
    <source>
        <dbReference type="SAM" id="Phobius"/>
    </source>
</evidence>
<dbReference type="GO" id="GO:0004383">
    <property type="term" value="F:guanylate cyclase activity"/>
    <property type="evidence" value="ECO:0007669"/>
    <property type="project" value="TreeGrafter"/>
</dbReference>
<feature type="non-terminal residue" evidence="3">
    <location>
        <position position="382"/>
    </location>
</feature>
<dbReference type="PANTHER" id="PTHR45655:SF13">
    <property type="entry name" value="SOLUBLE GUANYLATE CYCLASE GCY-32-RELATED"/>
    <property type="match status" value="1"/>
</dbReference>
<accession>A0A813KER4</accession>
<name>A0A813KER4_POLGL</name>
<keyword evidence="1" id="KW-1133">Transmembrane helix</keyword>
<evidence type="ECO:0000313" key="4">
    <source>
        <dbReference type="Proteomes" id="UP000626109"/>
    </source>
</evidence>
<keyword evidence="1" id="KW-0812">Transmembrane</keyword>
<dbReference type="Proteomes" id="UP000626109">
    <property type="component" value="Unassembled WGS sequence"/>
</dbReference>
<evidence type="ECO:0000313" key="3">
    <source>
        <dbReference type="EMBL" id="CAE8697161.1"/>
    </source>
</evidence>
<dbReference type="Pfam" id="PF00211">
    <property type="entry name" value="Guanylate_cyc"/>
    <property type="match status" value="1"/>
</dbReference>
<feature type="transmembrane region" description="Helical" evidence="1">
    <location>
        <begin position="215"/>
        <end position="232"/>
    </location>
</feature>
<evidence type="ECO:0000259" key="2">
    <source>
        <dbReference type="PROSITE" id="PS50125"/>
    </source>
</evidence>
<feature type="transmembrane region" description="Helical" evidence="1">
    <location>
        <begin position="166"/>
        <end position="185"/>
    </location>
</feature>
<dbReference type="AlphaFoldDB" id="A0A813KER4"/>
<gene>
    <name evidence="3" type="ORF">PGLA2088_LOCUS30150</name>
</gene>
<dbReference type="InterPro" id="IPR029787">
    <property type="entry name" value="Nucleotide_cyclase"/>
</dbReference>
<sequence length="382" mass="42290">AALFPRELMECSSPSGHSNPPPKAVSLDRTTLSIANESLADLSYLIVGNTPLNKSGEEDVEDVGDLFVARYRICFSTFARLSSCGKVDRTMETRFASSKYDAFRSAFVKAGLLMAVPVIVFSGLAAAKQQWLRLGLLAGFVAPLYLMYALLTVTRKKAYLSFSGTICERLLVALLSAQSVAIVFAEFQRRRPTFGMLSLHVAFVCNFAPLREGDICIITAGFAIPAYLIFSFKRFQEASNSDGTSDSQLCHGMAQGSTVLMDMVLPPVVLLYQLLVSTWRDKSMRLNFLGREQVRGNRKRHKAEQQKCEDLLASMLPAEIINSLKQGEPVDPQSFNDVTVIFVQICDFSEMCSSVSPESVISVLNIVYLELDRLSDLLHVYK</sequence>
<feature type="transmembrane region" description="Helical" evidence="1">
    <location>
        <begin position="131"/>
        <end position="154"/>
    </location>
</feature>
<dbReference type="GO" id="GO:0019934">
    <property type="term" value="P:cGMP-mediated signaling"/>
    <property type="evidence" value="ECO:0007669"/>
    <property type="project" value="TreeGrafter"/>
</dbReference>
<dbReference type="GO" id="GO:0008074">
    <property type="term" value="C:guanylate cyclase complex, soluble"/>
    <property type="evidence" value="ECO:0007669"/>
    <property type="project" value="TreeGrafter"/>
</dbReference>
<proteinExistence type="predicted"/>
<dbReference type="GO" id="GO:0070482">
    <property type="term" value="P:response to oxygen levels"/>
    <property type="evidence" value="ECO:0007669"/>
    <property type="project" value="TreeGrafter"/>
</dbReference>